<sequence length="53" mass="5439">MRMAAGSLVLAGLAVGRLFLPQVRIVTGVLNAALPFSATTNIRATGKAQSVMP</sequence>
<organism evidence="1 2">
    <name type="scientific">Paeniglutamicibacter cryotolerans</name>
    <dbReference type="NCBI Taxonomy" id="670079"/>
    <lineage>
        <taxon>Bacteria</taxon>
        <taxon>Bacillati</taxon>
        <taxon>Actinomycetota</taxon>
        <taxon>Actinomycetes</taxon>
        <taxon>Micrococcales</taxon>
        <taxon>Micrococcaceae</taxon>
        <taxon>Paeniglutamicibacter</taxon>
    </lineage>
</organism>
<dbReference type="Gene3D" id="6.10.140.1340">
    <property type="match status" value="1"/>
</dbReference>
<accession>A0A839QMQ8</accession>
<name>A0A839QMQ8_9MICC</name>
<evidence type="ECO:0000313" key="1">
    <source>
        <dbReference type="EMBL" id="MBB2997060.1"/>
    </source>
</evidence>
<evidence type="ECO:0008006" key="3">
    <source>
        <dbReference type="Google" id="ProtNLM"/>
    </source>
</evidence>
<gene>
    <name evidence="1" type="ORF">E9229_003307</name>
</gene>
<dbReference type="AlphaFoldDB" id="A0A839QMQ8"/>
<dbReference type="EMBL" id="JACHVS010000002">
    <property type="protein sequence ID" value="MBB2997060.1"/>
    <property type="molecule type" value="Genomic_DNA"/>
</dbReference>
<keyword evidence="2" id="KW-1185">Reference proteome</keyword>
<protein>
    <recommendedName>
        <fullName evidence="3">DUF2892 domain-containing protein</fullName>
    </recommendedName>
</protein>
<comment type="caution">
    <text evidence="1">The sequence shown here is derived from an EMBL/GenBank/DDBJ whole genome shotgun (WGS) entry which is preliminary data.</text>
</comment>
<proteinExistence type="predicted"/>
<dbReference type="Proteomes" id="UP000523000">
    <property type="component" value="Unassembled WGS sequence"/>
</dbReference>
<reference evidence="1 2" key="1">
    <citation type="submission" date="2020-08" db="EMBL/GenBank/DDBJ databases">
        <title>Sequencing the genomes of 1000 actinobacteria strains.</title>
        <authorList>
            <person name="Klenk H.-P."/>
        </authorList>
    </citation>
    <scope>NUCLEOTIDE SEQUENCE [LARGE SCALE GENOMIC DNA]</scope>
    <source>
        <strain evidence="1 2">DSM 22826</strain>
    </source>
</reference>
<dbReference type="RefSeq" id="WP_183512614.1">
    <property type="nucleotide sequence ID" value="NZ_BAABGK010000108.1"/>
</dbReference>
<evidence type="ECO:0000313" key="2">
    <source>
        <dbReference type="Proteomes" id="UP000523000"/>
    </source>
</evidence>